<accession>A0A1H4AF88</accession>
<dbReference type="Pfam" id="PF00378">
    <property type="entry name" value="ECH_1"/>
    <property type="match status" value="1"/>
</dbReference>
<dbReference type="GO" id="GO:0003824">
    <property type="term" value="F:catalytic activity"/>
    <property type="evidence" value="ECO:0007669"/>
    <property type="project" value="InterPro"/>
</dbReference>
<gene>
    <name evidence="3" type="ORF">SAMN05421743_10478</name>
</gene>
<dbReference type="Proteomes" id="UP000198584">
    <property type="component" value="Unassembled WGS sequence"/>
</dbReference>
<dbReference type="RefSeq" id="WP_093043572.1">
    <property type="nucleotide sequence ID" value="NZ_FNQR01000004.1"/>
</dbReference>
<dbReference type="EMBL" id="FNQR01000004">
    <property type="protein sequence ID" value="SEA34567.1"/>
    <property type="molecule type" value="Genomic_DNA"/>
</dbReference>
<name>A0A1H4AF88_9BACI</name>
<dbReference type="STRING" id="571932.SAMN05421743_10478"/>
<dbReference type="OrthoDB" id="9775794at2"/>
<dbReference type="AlphaFoldDB" id="A0A1H4AF88"/>
<comment type="similarity">
    <text evidence="1 2">Belongs to the enoyl-CoA hydratase/isomerase family.</text>
</comment>
<dbReference type="Gene3D" id="3.90.226.10">
    <property type="entry name" value="2-enoyl-CoA Hydratase, Chain A, domain 1"/>
    <property type="match status" value="1"/>
</dbReference>
<protein>
    <submittedName>
        <fullName evidence="3">Enoyl-CoA hydratase/carnithine racemase</fullName>
    </submittedName>
</protein>
<dbReference type="PANTHER" id="PTHR11941:SF54">
    <property type="entry name" value="ENOYL-COA HYDRATASE, MITOCHONDRIAL"/>
    <property type="match status" value="1"/>
</dbReference>
<reference evidence="3 4" key="1">
    <citation type="submission" date="2016-10" db="EMBL/GenBank/DDBJ databases">
        <authorList>
            <person name="de Groot N.N."/>
        </authorList>
    </citation>
    <scope>NUCLEOTIDE SEQUENCE [LARGE SCALE GENOMIC DNA]</scope>
    <source>
        <strain evidence="3 4">CCM7597</strain>
    </source>
</reference>
<dbReference type="InterPro" id="IPR001753">
    <property type="entry name" value="Enoyl-CoA_hydra/iso"/>
</dbReference>
<evidence type="ECO:0000313" key="3">
    <source>
        <dbReference type="EMBL" id="SEA34567.1"/>
    </source>
</evidence>
<evidence type="ECO:0000313" key="4">
    <source>
        <dbReference type="Proteomes" id="UP000198584"/>
    </source>
</evidence>
<proteinExistence type="inferred from homology"/>
<dbReference type="InterPro" id="IPR029045">
    <property type="entry name" value="ClpP/crotonase-like_dom_sf"/>
</dbReference>
<evidence type="ECO:0000256" key="2">
    <source>
        <dbReference type="RuleBase" id="RU003707"/>
    </source>
</evidence>
<dbReference type="SUPFAM" id="SSF52096">
    <property type="entry name" value="ClpP/crotonase"/>
    <property type="match status" value="1"/>
</dbReference>
<dbReference type="GO" id="GO:0006635">
    <property type="term" value="P:fatty acid beta-oxidation"/>
    <property type="evidence" value="ECO:0007669"/>
    <property type="project" value="TreeGrafter"/>
</dbReference>
<evidence type="ECO:0000256" key="1">
    <source>
        <dbReference type="ARBA" id="ARBA00005254"/>
    </source>
</evidence>
<organism evidence="3 4">
    <name type="scientific">Thalassobacillus cyri</name>
    <dbReference type="NCBI Taxonomy" id="571932"/>
    <lineage>
        <taxon>Bacteria</taxon>
        <taxon>Bacillati</taxon>
        <taxon>Bacillota</taxon>
        <taxon>Bacilli</taxon>
        <taxon>Bacillales</taxon>
        <taxon>Bacillaceae</taxon>
        <taxon>Thalassobacillus</taxon>
    </lineage>
</organism>
<keyword evidence="4" id="KW-1185">Reference proteome</keyword>
<dbReference type="PROSITE" id="PS00166">
    <property type="entry name" value="ENOYL_COA_HYDRATASE"/>
    <property type="match status" value="1"/>
</dbReference>
<sequence>MSELLLDKRGSIAYIILNRPDKLNAFSKEMIDLWIAALTEIKDDPEIRVGVLTGAGRAFCAGGDVKSMIAGEGFIGKTNEEDDDFISTPLHVKNSLWKNIQRIPLLMDEIDKPMIAMINGHAMGAGLDMALMCDIRICSEKAKLGEAYIHAGIVPGDGGGYYLPRIIGMDKALEMLWSGEVKTAKEAKEMNLVTHVVPHEELEDFTLDYVEKLINGPQEVIQMMKRVVKEGMSMSLRQSLDYVSSQMALSVFHEDHQKAIEKMKRK</sequence>
<dbReference type="PANTHER" id="PTHR11941">
    <property type="entry name" value="ENOYL-COA HYDRATASE-RELATED"/>
    <property type="match status" value="1"/>
</dbReference>
<dbReference type="InterPro" id="IPR018376">
    <property type="entry name" value="Enoyl-CoA_hyd/isom_CS"/>
</dbReference>
<dbReference type="CDD" id="cd06558">
    <property type="entry name" value="crotonase-like"/>
    <property type="match status" value="1"/>
</dbReference>